<protein>
    <submittedName>
        <fullName evidence="1">Uncharacterized protein</fullName>
    </submittedName>
</protein>
<feature type="non-terminal residue" evidence="1">
    <location>
        <position position="1"/>
    </location>
</feature>
<dbReference type="eggNOG" id="ENOG502SK27">
    <property type="taxonomic scope" value="Eukaryota"/>
</dbReference>
<proteinExistence type="predicted"/>
<dbReference type="HOGENOM" id="CLU_1631505_0_0_1"/>
<reference evidence="1 2" key="1">
    <citation type="submission" date="2013-11" db="EMBL/GenBank/DDBJ databases">
        <title>The Genome Sequence of Phytophthora parasitica P1569.</title>
        <authorList>
            <consortium name="The Broad Institute Genomics Platform"/>
            <person name="Russ C."/>
            <person name="Tyler B."/>
            <person name="Panabieres F."/>
            <person name="Shan W."/>
            <person name="Tripathy S."/>
            <person name="Grunwald N."/>
            <person name="Machado M."/>
            <person name="Johnson C.S."/>
            <person name="Arredondo F."/>
            <person name="Hong C."/>
            <person name="Coffey M."/>
            <person name="Young S.K."/>
            <person name="Zeng Q."/>
            <person name="Gargeya S."/>
            <person name="Fitzgerald M."/>
            <person name="Abouelleil A."/>
            <person name="Alvarado L."/>
            <person name="Chapman S.B."/>
            <person name="Gainer-Dewar J."/>
            <person name="Goldberg J."/>
            <person name="Griggs A."/>
            <person name="Gujja S."/>
            <person name="Hansen M."/>
            <person name="Howarth C."/>
            <person name="Imamovic A."/>
            <person name="Ireland A."/>
            <person name="Larimer J."/>
            <person name="McCowan C."/>
            <person name="Murphy C."/>
            <person name="Pearson M."/>
            <person name="Poon T.W."/>
            <person name="Priest M."/>
            <person name="Roberts A."/>
            <person name="Saif S."/>
            <person name="Shea T."/>
            <person name="Sykes S."/>
            <person name="Wortman J."/>
            <person name="Nusbaum C."/>
            <person name="Birren B."/>
        </authorList>
    </citation>
    <scope>NUCLEOTIDE SEQUENCE [LARGE SCALE GENOMIC DNA]</scope>
    <source>
        <strain evidence="1 2">P1569</strain>
    </source>
</reference>
<evidence type="ECO:0000313" key="2">
    <source>
        <dbReference type="Proteomes" id="UP000018721"/>
    </source>
</evidence>
<dbReference type="Proteomes" id="UP000018721">
    <property type="component" value="Unassembled WGS sequence"/>
</dbReference>
<comment type="caution">
    <text evidence="1">The sequence shown here is derived from an EMBL/GenBank/DDBJ whole genome shotgun (WGS) entry which is preliminary data.</text>
</comment>
<feature type="non-terminal residue" evidence="1">
    <location>
        <position position="163"/>
    </location>
</feature>
<evidence type="ECO:0000313" key="1">
    <source>
        <dbReference type="EMBL" id="ETI30025.1"/>
    </source>
</evidence>
<accession>V9DT04</accession>
<dbReference type="AlphaFoldDB" id="V9DT04"/>
<gene>
    <name evidence="1" type="ORF">F443_22855</name>
</gene>
<keyword evidence="2" id="KW-1185">Reference proteome</keyword>
<dbReference type="EMBL" id="ANIZ01004546">
    <property type="protein sequence ID" value="ETI30025.1"/>
    <property type="molecule type" value="Genomic_DNA"/>
</dbReference>
<sequence>PRSVYRNVENTNLHVQLTPSPYFSGSIDCSLVAHSIDRIGLLVSEDTYETAVSATVVAEATVPLVSIATTSFTAVENGVIVCDSVAASLVDTDGSEMLFLVVDLGSYEQYVTSVMWRSDATVAAFSTRADGLIPSMVYGSTSQRIVAAGAGRVNMRGSVEIKP</sequence>
<organism evidence="1 2">
    <name type="scientific">Phytophthora nicotianae P1569</name>
    <dbReference type="NCBI Taxonomy" id="1317065"/>
    <lineage>
        <taxon>Eukaryota</taxon>
        <taxon>Sar</taxon>
        <taxon>Stramenopiles</taxon>
        <taxon>Oomycota</taxon>
        <taxon>Peronosporomycetes</taxon>
        <taxon>Peronosporales</taxon>
        <taxon>Peronosporaceae</taxon>
        <taxon>Phytophthora</taxon>
    </lineage>
</organism>
<name>V9DT04_PHYNI</name>